<sequence length="87" mass="9598">MLRKTRHTTDVEALIRVMVLNRLCNPESKLGGLRWVETVSGVCPGRTGATVPGIYRSAGVFHPRWPRRGSGCPPCKKIDASQQLTLL</sequence>
<name>A0A2I1DLI1_9PROT</name>
<gene>
    <name evidence="1" type="ORF">B1757_09190</name>
</gene>
<evidence type="ECO:0000313" key="2">
    <source>
        <dbReference type="Proteomes" id="UP000234329"/>
    </source>
</evidence>
<keyword evidence="2" id="KW-1185">Reference proteome</keyword>
<accession>A0A2I1DLI1</accession>
<dbReference type="InParanoid" id="A0A2I1DLI1"/>
<reference evidence="1 2" key="1">
    <citation type="submission" date="2017-03" db="EMBL/GenBank/DDBJ databases">
        <title>Draft genime sequence of the acidophilic sulfur-oxidizing bacterium Acidithiobacillus sp. SH, isolated from seawater.</title>
        <authorList>
            <person name="Sharmin S."/>
            <person name="Tokuhisa M."/>
            <person name="Kanao T."/>
            <person name="Kamimura K."/>
        </authorList>
    </citation>
    <scope>NUCLEOTIDE SEQUENCE [LARGE SCALE GENOMIC DNA]</scope>
    <source>
        <strain evidence="1 2">SH</strain>
    </source>
</reference>
<dbReference type="AlphaFoldDB" id="A0A2I1DLI1"/>
<dbReference type="EMBL" id="MXAV01000034">
    <property type="protein sequence ID" value="PKY10733.1"/>
    <property type="molecule type" value="Genomic_DNA"/>
</dbReference>
<evidence type="ECO:0000313" key="1">
    <source>
        <dbReference type="EMBL" id="PKY10733.1"/>
    </source>
</evidence>
<organism evidence="1 2">
    <name type="scientific">Acidithiobacillus marinus</name>
    <dbReference type="NCBI Taxonomy" id="187490"/>
    <lineage>
        <taxon>Bacteria</taxon>
        <taxon>Pseudomonadati</taxon>
        <taxon>Pseudomonadota</taxon>
        <taxon>Acidithiobacillia</taxon>
        <taxon>Acidithiobacillales</taxon>
        <taxon>Acidithiobacillaceae</taxon>
        <taxon>Acidithiobacillus</taxon>
    </lineage>
</organism>
<protein>
    <submittedName>
        <fullName evidence="1">Uncharacterized protein</fullName>
    </submittedName>
</protein>
<comment type="caution">
    <text evidence="1">The sequence shown here is derived from an EMBL/GenBank/DDBJ whole genome shotgun (WGS) entry which is preliminary data.</text>
</comment>
<proteinExistence type="predicted"/>
<dbReference type="Proteomes" id="UP000234329">
    <property type="component" value="Unassembled WGS sequence"/>
</dbReference>